<accession>A0A7I8D910</accession>
<sequence length="55" mass="6199">MNQVCSILNKVYSFIRMQKSRQDLPAGFSYLGGLDIDGLLHIFQHTLGNGNNLIF</sequence>
<evidence type="ECO:0000313" key="1">
    <source>
        <dbReference type="EMBL" id="BCI61114.1"/>
    </source>
</evidence>
<dbReference type="EMBL" id="AP023321">
    <property type="protein sequence ID" value="BCI61114.1"/>
    <property type="molecule type" value="Genomic_DNA"/>
</dbReference>
<evidence type="ECO:0000313" key="2">
    <source>
        <dbReference type="Proteomes" id="UP000593890"/>
    </source>
</evidence>
<reference evidence="2" key="1">
    <citation type="submission" date="2020-07" db="EMBL/GenBank/DDBJ databases">
        <title>Complete genome sequencing of Clostridia bacterium strain 12CBH8.</title>
        <authorList>
            <person name="Sakamoto M."/>
            <person name="Murakami T."/>
            <person name="Mori H."/>
        </authorList>
    </citation>
    <scope>NUCLEOTIDE SEQUENCE [LARGE SCALE GENOMIC DNA]</scope>
    <source>
        <strain evidence="2">12CBH8</strain>
    </source>
</reference>
<dbReference type="KEGG" id="sman:C12CBH8_17530"/>
<name>A0A7I8D910_9FIRM</name>
<dbReference type="Proteomes" id="UP000593890">
    <property type="component" value="Chromosome"/>
</dbReference>
<dbReference type="AlphaFoldDB" id="A0A7I8D910"/>
<proteinExistence type="predicted"/>
<protein>
    <submittedName>
        <fullName evidence="1">Uncharacterized protein</fullName>
    </submittedName>
</protein>
<organism evidence="1 2">
    <name type="scientific">Solibaculum mannosilyticum</name>
    <dbReference type="NCBI Taxonomy" id="2780922"/>
    <lineage>
        <taxon>Bacteria</taxon>
        <taxon>Bacillati</taxon>
        <taxon>Bacillota</taxon>
        <taxon>Clostridia</taxon>
        <taxon>Eubacteriales</taxon>
        <taxon>Oscillospiraceae</taxon>
        <taxon>Solibaculum</taxon>
    </lineage>
</organism>
<keyword evidence="2" id="KW-1185">Reference proteome</keyword>
<gene>
    <name evidence="1" type="ORF">C12CBH8_17530</name>
</gene>